<keyword evidence="2" id="KW-1185">Reference proteome</keyword>
<dbReference type="EMBL" id="JAPCWZ010000007">
    <property type="protein sequence ID" value="KAK8856278.1"/>
    <property type="molecule type" value="Genomic_DNA"/>
</dbReference>
<organism evidence="1 2">
    <name type="scientific">Apiospora arundinis</name>
    <dbReference type="NCBI Taxonomy" id="335852"/>
    <lineage>
        <taxon>Eukaryota</taxon>
        <taxon>Fungi</taxon>
        <taxon>Dikarya</taxon>
        <taxon>Ascomycota</taxon>
        <taxon>Pezizomycotina</taxon>
        <taxon>Sordariomycetes</taxon>
        <taxon>Xylariomycetidae</taxon>
        <taxon>Amphisphaeriales</taxon>
        <taxon>Apiosporaceae</taxon>
        <taxon>Apiospora</taxon>
    </lineage>
</organism>
<evidence type="ECO:0000313" key="2">
    <source>
        <dbReference type="Proteomes" id="UP001390339"/>
    </source>
</evidence>
<dbReference type="PANTHER" id="PTHR46082:SF6">
    <property type="entry name" value="AAA+ ATPASE DOMAIN-CONTAINING PROTEIN-RELATED"/>
    <property type="match status" value="1"/>
</dbReference>
<protein>
    <submittedName>
        <fullName evidence="1">Uncharacterized protein</fullName>
    </submittedName>
</protein>
<comment type="caution">
    <text evidence="1">The sequence shown here is derived from an EMBL/GenBank/DDBJ whole genome shotgun (WGS) entry which is preliminary data.</text>
</comment>
<dbReference type="SUPFAM" id="SSF48452">
    <property type="entry name" value="TPR-like"/>
    <property type="match status" value="1"/>
</dbReference>
<gene>
    <name evidence="1" type="ORF">PGQ11_012190</name>
</gene>
<proteinExistence type="predicted"/>
<name>A0ABR2I2G1_9PEZI</name>
<dbReference type="InterPro" id="IPR053137">
    <property type="entry name" value="NLR-like"/>
</dbReference>
<dbReference type="Pfam" id="PF13174">
    <property type="entry name" value="TPR_6"/>
    <property type="match status" value="1"/>
</dbReference>
<dbReference type="SMART" id="SM00028">
    <property type="entry name" value="TPR"/>
    <property type="match status" value="4"/>
</dbReference>
<reference evidence="1 2" key="1">
    <citation type="journal article" date="2024" name="IMA Fungus">
        <title>Apiospora arundinis, a panoply of carbohydrate-active enzymes and secondary metabolites.</title>
        <authorList>
            <person name="Sorensen T."/>
            <person name="Petersen C."/>
            <person name="Muurmann A.T."/>
            <person name="Christiansen J.V."/>
            <person name="Brundto M.L."/>
            <person name="Overgaard C.K."/>
            <person name="Boysen A.T."/>
            <person name="Wollenberg R.D."/>
            <person name="Larsen T.O."/>
            <person name="Sorensen J.L."/>
            <person name="Nielsen K.L."/>
            <person name="Sondergaard T.E."/>
        </authorList>
    </citation>
    <scope>NUCLEOTIDE SEQUENCE [LARGE SCALE GENOMIC DNA]</scope>
    <source>
        <strain evidence="1 2">AAU 773</strain>
    </source>
</reference>
<dbReference type="InterPro" id="IPR019734">
    <property type="entry name" value="TPR_rpt"/>
</dbReference>
<dbReference type="InterPro" id="IPR011990">
    <property type="entry name" value="TPR-like_helical_dom_sf"/>
</dbReference>
<dbReference type="PANTHER" id="PTHR46082">
    <property type="entry name" value="ATP/GTP-BINDING PROTEIN-RELATED"/>
    <property type="match status" value="1"/>
</dbReference>
<sequence length="494" mass="57132">MQLAGSHLITLPQMSQQDSEEMLWASLSRKEQIRDAVSTTKLLRKLTYLPLAIAQAAAYLNWSQSMTIEKYLKLLESEEDLAALMKRNLPDNTRYQDSENALALTWSVSFKQIYDKYRHAADLLCFISCIQPKAIPRSILPRFKSEEELENAIATLSGFAFLTGREDDEMRDETNPANDMYKDVMYDMHSLVHFATRQWVEYNEDIPEPAIMRDTLRQVKESWAARGSDLWRLYLPHTWRLLSSSGSYKDSRDRYELYFSLGKCLSLDHRFPEARECFMQVLEQEKVFQEYTITDEPNDSLFFGLGNVFLAVGEPDNAEKSVKYVLETQPISRRVDDPRRLKFELLLARAYIGNGKAPAAITILEHIEEVQSTKLGPEDPQLLEGELHLGIAYLENGQRNQAVEKLEDTLEKYDGIDYSDDDYDDYETNHVMCQHWLGVAYSNVNRIEDAVDVVKTAMEMHDEVHEQDDPFRLSTLSLLVDLQANLSHLKEMRH</sequence>
<evidence type="ECO:0000313" key="1">
    <source>
        <dbReference type="EMBL" id="KAK8856278.1"/>
    </source>
</evidence>
<dbReference type="Proteomes" id="UP001390339">
    <property type="component" value="Unassembled WGS sequence"/>
</dbReference>
<dbReference type="Gene3D" id="1.25.40.10">
    <property type="entry name" value="Tetratricopeptide repeat domain"/>
    <property type="match status" value="2"/>
</dbReference>
<accession>A0ABR2I2G1</accession>